<evidence type="ECO:0000256" key="14">
    <source>
        <dbReference type="PROSITE-ProRule" id="PRU00090"/>
    </source>
</evidence>
<keyword evidence="6 16" id="KW-0812">Transmembrane</keyword>
<dbReference type="EMBL" id="DS235149">
    <property type="protein sequence ID" value="EEB12517.1"/>
    <property type="molecule type" value="Genomic_DNA"/>
</dbReference>
<dbReference type="PANTHER" id="PTHR11309">
    <property type="entry name" value="FRIZZLED"/>
    <property type="match status" value="1"/>
</dbReference>
<dbReference type="CDD" id="cd07456">
    <property type="entry name" value="CRD_FZ5_like"/>
    <property type="match status" value="1"/>
</dbReference>
<dbReference type="STRING" id="121224.E0VGL1"/>
<dbReference type="SUPFAM" id="SSF63501">
    <property type="entry name" value="Frizzled cysteine-rich domain"/>
    <property type="match status" value="1"/>
</dbReference>
<dbReference type="GO" id="GO:0017147">
    <property type="term" value="F:Wnt-protein binding"/>
    <property type="evidence" value="ECO:0007669"/>
    <property type="project" value="TreeGrafter"/>
</dbReference>
<dbReference type="KEGG" id="phu:Phum_PHUM188130"/>
<dbReference type="OMA" id="NCAIPCK"/>
<feature type="domain" description="G-protein coupled receptors family 2 profile 2" evidence="18">
    <location>
        <begin position="211"/>
        <end position="517"/>
    </location>
</feature>
<evidence type="ECO:0000259" key="18">
    <source>
        <dbReference type="PROSITE" id="PS50261"/>
    </source>
</evidence>
<dbReference type="HOGENOM" id="CLU_007873_2_0_1"/>
<dbReference type="SMART" id="SM00063">
    <property type="entry name" value="FRI"/>
    <property type="match status" value="1"/>
</dbReference>
<feature type="region of interest" description="Disordered" evidence="15">
    <location>
        <begin position="108"/>
        <end position="148"/>
    </location>
</feature>
<keyword evidence="11 14" id="KW-1015">Disulfide bond</keyword>
<dbReference type="Gene3D" id="1.10.2000.10">
    <property type="entry name" value="Frizzled cysteine-rich domain"/>
    <property type="match status" value="1"/>
</dbReference>
<dbReference type="PRINTS" id="PR00489">
    <property type="entry name" value="FRIZZLED"/>
</dbReference>
<organism>
    <name type="scientific">Pediculus humanus subsp. corporis</name>
    <name type="common">Body louse</name>
    <dbReference type="NCBI Taxonomy" id="121224"/>
    <lineage>
        <taxon>Eukaryota</taxon>
        <taxon>Metazoa</taxon>
        <taxon>Ecdysozoa</taxon>
        <taxon>Arthropoda</taxon>
        <taxon>Hexapoda</taxon>
        <taxon>Insecta</taxon>
        <taxon>Pterygota</taxon>
        <taxon>Neoptera</taxon>
        <taxon>Paraneoptera</taxon>
        <taxon>Psocodea</taxon>
        <taxon>Troctomorpha</taxon>
        <taxon>Phthiraptera</taxon>
        <taxon>Anoplura</taxon>
        <taxon>Pediculidae</taxon>
        <taxon>Pediculus</taxon>
    </lineage>
</organism>
<dbReference type="CTD" id="8240038"/>
<comment type="similarity">
    <text evidence="2">Belongs to the G-protein coupled receptor Fz/Smo family.</text>
</comment>
<evidence type="ECO:0000256" key="4">
    <source>
        <dbReference type="ARBA" id="ARBA00022475"/>
    </source>
</evidence>
<feature type="disulfide bond" evidence="14">
    <location>
        <begin position="39"/>
        <end position="77"/>
    </location>
</feature>
<evidence type="ECO:0000313" key="21">
    <source>
        <dbReference type="Proteomes" id="UP000009046"/>
    </source>
</evidence>
<dbReference type="Gene3D" id="1.20.1070.10">
    <property type="entry name" value="Rhodopsin 7-helix transmembrane proteins"/>
    <property type="match status" value="1"/>
</dbReference>
<dbReference type="PANTHER" id="PTHR11309:SF126">
    <property type="entry name" value="FRIZZLED-2"/>
    <property type="match status" value="1"/>
</dbReference>
<dbReference type="CDD" id="cd15035">
    <property type="entry name" value="7tmF_FZD5_FZD8-like"/>
    <property type="match status" value="1"/>
</dbReference>
<feature type="domain" description="FZ" evidence="17">
    <location>
        <begin position="1"/>
        <end position="111"/>
    </location>
</feature>
<feature type="transmembrane region" description="Helical" evidence="16">
    <location>
        <begin position="427"/>
        <end position="451"/>
    </location>
</feature>
<evidence type="ECO:0000256" key="1">
    <source>
        <dbReference type="ARBA" id="ARBA00004651"/>
    </source>
</evidence>
<keyword evidence="21" id="KW-1185">Reference proteome</keyword>
<dbReference type="RefSeq" id="XP_002425255.1">
    <property type="nucleotide sequence ID" value="XM_002425210.1"/>
</dbReference>
<dbReference type="EMBL" id="AAZO01002182">
    <property type="status" value="NOT_ANNOTATED_CDS"/>
    <property type="molecule type" value="Genomic_DNA"/>
</dbReference>
<dbReference type="SMART" id="SM01330">
    <property type="entry name" value="Frizzled"/>
    <property type="match status" value="1"/>
</dbReference>
<dbReference type="GO" id="GO:0004930">
    <property type="term" value="F:G protein-coupled receptor activity"/>
    <property type="evidence" value="ECO:0007669"/>
    <property type="project" value="UniProtKB-KW"/>
</dbReference>
<dbReference type="Proteomes" id="UP000009046">
    <property type="component" value="Unassembled WGS sequence"/>
</dbReference>
<reference evidence="19" key="1">
    <citation type="submission" date="2007-04" db="EMBL/GenBank/DDBJ databases">
        <title>Annotation of Pediculus humanus corporis strain USDA.</title>
        <authorList>
            <person name="Kirkness E."/>
            <person name="Hannick L."/>
            <person name="Hass B."/>
            <person name="Bruggner R."/>
            <person name="Lawson D."/>
            <person name="Bidwell S."/>
            <person name="Joardar V."/>
            <person name="Caler E."/>
            <person name="Walenz B."/>
            <person name="Inman J."/>
            <person name="Schobel S."/>
            <person name="Galinsky K."/>
            <person name="Amedeo P."/>
            <person name="Strausberg R."/>
        </authorList>
    </citation>
    <scope>NUCLEOTIDE SEQUENCE</scope>
    <source>
        <strain evidence="19">USDA</strain>
    </source>
</reference>
<keyword evidence="9" id="KW-0297">G-protein coupled receptor</keyword>
<dbReference type="FunCoup" id="E0VGL1">
    <property type="interactions" value="209"/>
</dbReference>
<reference evidence="20" key="3">
    <citation type="submission" date="2020-05" db="UniProtKB">
        <authorList>
            <consortium name="EnsemblMetazoa"/>
        </authorList>
    </citation>
    <scope>IDENTIFICATION</scope>
    <source>
        <strain evidence="20">USDA</strain>
    </source>
</reference>
<keyword evidence="4" id="KW-1003">Cell membrane</keyword>
<accession>E0VGL1</accession>
<dbReference type="Pfam" id="PF01392">
    <property type="entry name" value="Fz"/>
    <property type="match status" value="1"/>
</dbReference>
<proteinExistence type="inferred from homology"/>
<evidence type="ECO:0000256" key="6">
    <source>
        <dbReference type="ARBA" id="ARBA00022692"/>
    </source>
</evidence>
<evidence type="ECO:0000256" key="15">
    <source>
        <dbReference type="SAM" id="MobiDB-lite"/>
    </source>
</evidence>
<evidence type="ECO:0000256" key="9">
    <source>
        <dbReference type="ARBA" id="ARBA00023040"/>
    </source>
</evidence>
<dbReference type="GeneID" id="8240038"/>
<dbReference type="GO" id="GO:0005886">
    <property type="term" value="C:plasma membrane"/>
    <property type="evidence" value="ECO:0007669"/>
    <property type="project" value="UniProtKB-SubCell"/>
</dbReference>
<keyword evidence="10 16" id="KW-0472">Membrane</keyword>
<dbReference type="AlphaFoldDB" id="E0VGL1"/>
<evidence type="ECO:0000256" key="5">
    <source>
        <dbReference type="ARBA" id="ARBA00022687"/>
    </source>
</evidence>
<comment type="subcellular location">
    <subcellularLocation>
        <location evidence="1">Cell membrane</location>
        <topology evidence="1">Multi-pass membrane protein</topology>
    </subcellularLocation>
</comment>
<keyword evidence="12 19" id="KW-0675">Receptor</keyword>
<dbReference type="GO" id="GO:0042813">
    <property type="term" value="F:Wnt receptor activity"/>
    <property type="evidence" value="ECO:0007669"/>
    <property type="project" value="TreeGrafter"/>
</dbReference>
<keyword evidence="8 16" id="KW-1133">Transmembrane helix</keyword>
<dbReference type="InParanoid" id="E0VGL1"/>
<feature type="disulfide bond" evidence="14">
    <location>
        <begin position="2"/>
        <end position="48"/>
    </location>
</feature>
<sequence>MCRGIGYNLTSMPNELNHESQEEAGLEVHQFWPLVEIGCSPDLKFFLCSMYTPICIEDYHKPLPACRSVCERAREGCTPLMLQYGFPWPERMACERFPIHDSDPENLCMEQSNRTDSTKSQQSSSATHKPPKKNSGKCKVGKNGNSKHCPPEETQLITKDIHGSDCVCKCRPPLIAISRDSPYYNRSISVGNVNNCGFPCHGVFFNQEEKDFASVWITLWSSLCCVFTLMTLTTYFIDTERFKYPERPIVFLSACYFLVSVGYLIRVVLGHEEVACEAKMIRYNATGPIPCTVVFLLVYFFGMASSIWWVVLSFTWFLAAGLKWGNEAIAGYSQYFHLAAWLIPTVKSIAVLVMNAVDGDPVAGICYVGNQNSDNLRGFVLVPLLVYLLLGTSFLLGGFVSLFRIRRVIKQQGGVSGRSKADKLEKLMIRIGIFSVLYTVPATIVIGCHIYESTFYTNWMSQLVCPCSEPSRETALSFGLRTRLRPMYWILMLKYFMALAVGITSGVWIWSGKTLDSWRRLSRRLFGGGRGHGHGSALINPVKQRACVKQQYQVIPVQSMSLPPPSSTMLSGPHISAAPGSIQSASQHHMATSGNLHHHILKQPLSHV</sequence>
<dbReference type="eggNOG" id="KOG3577">
    <property type="taxonomic scope" value="Eukaryota"/>
</dbReference>
<keyword evidence="7" id="KW-0732">Signal</keyword>
<feature type="transmembrane region" description="Helical" evidence="16">
    <location>
        <begin position="249"/>
        <end position="269"/>
    </location>
</feature>
<evidence type="ECO:0000313" key="19">
    <source>
        <dbReference type="EMBL" id="EEB12517.1"/>
    </source>
</evidence>
<evidence type="ECO:0000256" key="13">
    <source>
        <dbReference type="ARBA" id="ARBA00023224"/>
    </source>
</evidence>
<evidence type="ECO:0000256" key="3">
    <source>
        <dbReference type="ARBA" id="ARBA00022473"/>
    </source>
</evidence>
<dbReference type="InterPro" id="IPR000539">
    <property type="entry name" value="Frizzled/Smoothened_7TM"/>
</dbReference>
<evidence type="ECO:0000256" key="8">
    <source>
        <dbReference type="ARBA" id="ARBA00022989"/>
    </source>
</evidence>
<dbReference type="InterPro" id="IPR036790">
    <property type="entry name" value="Frizzled_dom_sf"/>
</dbReference>
<feature type="transmembrane region" description="Helical" evidence="16">
    <location>
        <begin position="487"/>
        <end position="510"/>
    </location>
</feature>
<dbReference type="VEuPathDB" id="VectorBase:PHUM188130"/>
<evidence type="ECO:0000256" key="11">
    <source>
        <dbReference type="ARBA" id="ARBA00023157"/>
    </source>
</evidence>
<evidence type="ECO:0000256" key="2">
    <source>
        <dbReference type="ARBA" id="ARBA00008077"/>
    </source>
</evidence>
<dbReference type="PROSITE" id="PS50261">
    <property type="entry name" value="G_PROTEIN_RECEP_F2_4"/>
    <property type="match status" value="1"/>
</dbReference>
<feature type="disulfide bond" evidence="14">
    <location>
        <begin position="70"/>
        <end position="94"/>
    </location>
</feature>
<dbReference type="EnsemblMetazoa" id="PHUM188130-RA">
    <property type="protein sequence ID" value="PHUM188130-PA"/>
    <property type="gene ID" value="PHUM188130"/>
</dbReference>
<reference evidence="19" key="2">
    <citation type="submission" date="2007-04" db="EMBL/GenBank/DDBJ databases">
        <title>The genome of the human body louse.</title>
        <authorList>
            <consortium name="The Human Body Louse Genome Consortium"/>
            <person name="Kirkness E."/>
            <person name="Walenz B."/>
            <person name="Hass B."/>
            <person name="Bruggner R."/>
            <person name="Strausberg R."/>
        </authorList>
    </citation>
    <scope>NUCLEOTIDE SEQUENCE</scope>
    <source>
        <strain evidence="19">USDA</strain>
    </source>
</reference>
<feature type="compositionally biased region" description="Polar residues" evidence="15">
    <location>
        <begin position="109"/>
        <end position="127"/>
    </location>
</feature>
<dbReference type="FunFam" id="1.10.2000.10:FF:000004">
    <property type="entry name" value="Frizzled class receptor 8a"/>
    <property type="match status" value="1"/>
</dbReference>
<dbReference type="InterPro" id="IPR015526">
    <property type="entry name" value="Frizzled/SFRP"/>
</dbReference>
<protein>
    <submittedName>
        <fullName evidence="19">Class D atypical G-protein coupled receptor GPRfz2, putative</fullName>
    </submittedName>
</protein>
<dbReference type="GO" id="GO:0060070">
    <property type="term" value="P:canonical Wnt signaling pathway"/>
    <property type="evidence" value="ECO:0007669"/>
    <property type="project" value="TreeGrafter"/>
</dbReference>
<feature type="compositionally biased region" description="Basic residues" evidence="15">
    <location>
        <begin position="129"/>
        <end position="140"/>
    </location>
</feature>
<dbReference type="PROSITE" id="PS50038">
    <property type="entry name" value="FZ"/>
    <property type="match status" value="1"/>
</dbReference>
<evidence type="ECO:0000256" key="16">
    <source>
        <dbReference type="SAM" id="Phobius"/>
    </source>
</evidence>
<gene>
    <name evidence="20" type="primary">8240038</name>
    <name evidence="19" type="ORF">Phum_PHUM188130</name>
</gene>
<evidence type="ECO:0000256" key="7">
    <source>
        <dbReference type="ARBA" id="ARBA00022729"/>
    </source>
</evidence>
<evidence type="ECO:0000313" key="20">
    <source>
        <dbReference type="EnsemblMetazoa" id="PHUM188130-PA"/>
    </source>
</evidence>
<feature type="transmembrane region" description="Helical" evidence="16">
    <location>
        <begin position="377"/>
        <end position="403"/>
    </location>
</feature>
<evidence type="ECO:0000256" key="10">
    <source>
        <dbReference type="ARBA" id="ARBA00023136"/>
    </source>
</evidence>
<dbReference type="Pfam" id="PF01534">
    <property type="entry name" value="Frizzled"/>
    <property type="match status" value="1"/>
</dbReference>
<dbReference type="InterPro" id="IPR017981">
    <property type="entry name" value="GPCR_2-like_7TM"/>
</dbReference>
<evidence type="ECO:0000256" key="12">
    <source>
        <dbReference type="ARBA" id="ARBA00023170"/>
    </source>
</evidence>
<feature type="transmembrane region" description="Helical" evidence="16">
    <location>
        <begin position="215"/>
        <end position="237"/>
    </location>
</feature>
<dbReference type="OrthoDB" id="10053709at2759"/>
<dbReference type="InterPro" id="IPR020067">
    <property type="entry name" value="Frizzled_dom"/>
</dbReference>
<dbReference type="GO" id="GO:0035567">
    <property type="term" value="P:non-canonical Wnt signaling pathway"/>
    <property type="evidence" value="ECO:0007669"/>
    <property type="project" value="TreeGrafter"/>
</dbReference>
<dbReference type="FunFam" id="1.20.1070.10:FF:000262">
    <property type="entry name" value="Frizzled 2"/>
    <property type="match status" value="1"/>
</dbReference>
<name>E0VGL1_PEDHC</name>
<keyword evidence="3" id="KW-0217">Developmental protein</keyword>
<feature type="transmembrane region" description="Helical" evidence="16">
    <location>
        <begin position="281"/>
        <end position="301"/>
    </location>
</feature>
<keyword evidence="13" id="KW-0807">Transducer</keyword>
<comment type="caution">
    <text evidence="14">Lacks conserved residue(s) required for the propagation of feature annotation.</text>
</comment>
<keyword evidence="5" id="KW-0879">Wnt signaling pathway</keyword>
<evidence type="ECO:0000259" key="17">
    <source>
        <dbReference type="PROSITE" id="PS50038"/>
    </source>
</evidence>